<gene>
    <name evidence="10" type="primary">malP</name>
    <name evidence="10" type="ORF">ERS852473_01855</name>
</gene>
<comment type="function">
    <text evidence="8">Phosphorylase is an important allosteric enzyme in carbohydrate metabolism. Enzymes from different sources differ in their regulatory mechanisms and in their natural substrates. However, all known phosphorylases share catalytic and structural properties.</text>
</comment>
<dbReference type="PANTHER" id="PTHR11468">
    <property type="entry name" value="GLYCOGEN PHOSPHORYLASE"/>
    <property type="match status" value="1"/>
</dbReference>
<evidence type="ECO:0000256" key="7">
    <source>
        <dbReference type="ARBA" id="ARBA00023277"/>
    </source>
</evidence>
<comment type="cofactor">
    <cofactor evidence="2 9">
        <name>pyridoxal 5'-phosphate</name>
        <dbReference type="ChEBI" id="CHEBI:597326"/>
    </cofactor>
</comment>
<keyword evidence="5 9" id="KW-0808">Transferase</keyword>
<evidence type="ECO:0000256" key="9">
    <source>
        <dbReference type="RuleBase" id="RU000587"/>
    </source>
</evidence>
<dbReference type="CDD" id="cd04300">
    <property type="entry name" value="GT35_Glycogen_Phosphorylase"/>
    <property type="match status" value="1"/>
</dbReference>
<evidence type="ECO:0000256" key="1">
    <source>
        <dbReference type="ARBA" id="ARBA00001275"/>
    </source>
</evidence>
<keyword evidence="7 9" id="KW-0119">Carbohydrate metabolism</keyword>
<keyword evidence="4 9" id="KW-0328">Glycosyltransferase</keyword>
<dbReference type="Gene3D" id="3.40.50.2000">
    <property type="entry name" value="Glycogen Phosphorylase B"/>
    <property type="match status" value="2"/>
</dbReference>
<keyword evidence="6 9" id="KW-0663">Pyridoxal phosphate</keyword>
<comment type="catalytic activity">
    <reaction evidence="1 9">
        <text>[(1-&gt;4)-alpha-D-glucosyl](n) + phosphate = [(1-&gt;4)-alpha-D-glucosyl](n-1) + alpha-D-glucose 1-phosphate</text>
        <dbReference type="Rhea" id="RHEA:41732"/>
        <dbReference type="Rhea" id="RHEA-COMP:9584"/>
        <dbReference type="Rhea" id="RHEA-COMP:9586"/>
        <dbReference type="ChEBI" id="CHEBI:15444"/>
        <dbReference type="ChEBI" id="CHEBI:43474"/>
        <dbReference type="ChEBI" id="CHEBI:58601"/>
        <dbReference type="EC" id="2.4.1.1"/>
    </reaction>
</comment>
<dbReference type="EC" id="2.4.1.1" evidence="9"/>
<dbReference type="PANTHER" id="PTHR11468:SF3">
    <property type="entry name" value="GLYCOGEN PHOSPHORYLASE, LIVER FORM"/>
    <property type="match status" value="1"/>
</dbReference>
<dbReference type="Proteomes" id="UP000095488">
    <property type="component" value="Unassembled WGS sequence"/>
</dbReference>
<comment type="function">
    <text evidence="9">Allosteric enzyme that catalyzes the rate-limiting step in glycogen catabolism, the phosphorolytic cleavage of glycogen to produce glucose-1-phosphate, and plays a central role in maintaining cellular and organismal glucose homeostasis.</text>
</comment>
<dbReference type="GO" id="GO:0004645">
    <property type="term" value="F:1,4-alpha-oligoglucan phosphorylase activity"/>
    <property type="evidence" value="ECO:0007669"/>
    <property type="project" value="UniProtKB-EC"/>
</dbReference>
<comment type="caution">
    <text evidence="10">The sequence shown here is derived from an EMBL/GenBank/DDBJ whole genome shotgun (WGS) entry which is preliminary data.</text>
</comment>
<dbReference type="EMBL" id="CYZR01000006">
    <property type="protein sequence ID" value="CUO08716.1"/>
    <property type="molecule type" value="Genomic_DNA"/>
</dbReference>
<dbReference type="InterPro" id="IPR000811">
    <property type="entry name" value="Glyco_trans_35"/>
</dbReference>
<evidence type="ECO:0000313" key="11">
    <source>
        <dbReference type="Proteomes" id="UP000095488"/>
    </source>
</evidence>
<evidence type="ECO:0000313" key="10">
    <source>
        <dbReference type="EMBL" id="CUO08716.1"/>
    </source>
</evidence>
<dbReference type="PROSITE" id="PS00102">
    <property type="entry name" value="PHOSPHORYLASE"/>
    <property type="match status" value="1"/>
</dbReference>
<evidence type="ECO:0000256" key="5">
    <source>
        <dbReference type="ARBA" id="ARBA00022679"/>
    </source>
</evidence>
<organism evidence="10 11">
    <name type="scientific">Sarcina ventriculi</name>
    <name type="common">Clostridium ventriculi</name>
    <dbReference type="NCBI Taxonomy" id="1267"/>
    <lineage>
        <taxon>Bacteria</taxon>
        <taxon>Bacillati</taxon>
        <taxon>Bacillota</taxon>
        <taxon>Clostridia</taxon>
        <taxon>Eubacteriales</taxon>
        <taxon>Clostridiaceae</taxon>
        <taxon>Sarcina</taxon>
    </lineage>
</organism>
<evidence type="ECO:0000256" key="2">
    <source>
        <dbReference type="ARBA" id="ARBA00001933"/>
    </source>
</evidence>
<evidence type="ECO:0000256" key="4">
    <source>
        <dbReference type="ARBA" id="ARBA00022676"/>
    </source>
</evidence>
<dbReference type="SUPFAM" id="SSF53756">
    <property type="entry name" value="UDP-Glycosyltransferase/glycogen phosphorylase"/>
    <property type="match status" value="1"/>
</dbReference>
<dbReference type="Pfam" id="PF00343">
    <property type="entry name" value="Phosphorylase"/>
    <property type="match status" value="1"/>
</dbReference>
<reference evidence="10 11" key="1">
    <citation type="submission" date="2015-09" db="EMBL/GenBank/DDBJ databases">
        <authorList>
            <consortium name="Pathogen Informatics"/>
            <person name="Wu L."/>
            <person name="Ma J."/>
        </authorList>
    </citation>
    <scope>NUCLEOTIDE SEQUENCE [LARGE SCALE GENOMIC DNA]</scope>
    <source>
        <strain evidence="10 11">2789STDY5834858</strain>
    </source>
</reference>
<dbReference type="InterPro" id="IPR011833">
    <property type="entry name" value="Glycg_phsphrylas"/>
</dbReference>
<evidence type="ECO:0000256" key="3">
    <source>
        <dbReference type="ARBA" id="ARBA00006047"/>
    </source>
</evidence>
<dbReference type="InterPro" id="IPR035090">
    <property type="entry name" value="Pyridoxal_P_attach_site"/>
</dbReference>
<proteinExistence type="inferred from homology"/>
<name>A0ABP2ARF8_SARVE</name>
<accession>A0ABP2ARF8</accession>
<dbReference type="NCBIfam" id="TIGR02093">
    <property type="entry name" value="P_ylase"/>
    <property type="match status" value="1"/>
</dbReference>
<keyword evidence="11" id="KW-1185">Reference proteome</keyword>
<evidence type="ECO:0000256" key="6">
    <source>
        <dbReference type="ARBA" id="ARBA00022898"/>
    </source>
</evidence>
<protein>
    <recommendedName>
        <fullName evidence="9">Alpha-1,4 glucan phosphorylase</fullName>
        <ecNumber evidence="9">2.4.1.1</ecNumber>
    </recommendedName>
</protein>
<evidence type="ECO:0000256" key="8">
    <source>
        <dbReference type="ARBA" id="ARBA00025174"/>
    </source>
</evidence>
<sequence>MNTLNKENIKSGIIKYLKIKYRRTLDTAKDFELFNALSLTLLEHIIDEWDNTDETYKNTKNAYYFSAEFLMGRALGNNLINLGIYDDIKEIFDELGLNLNAVEEIEEDAGLGNGGLGRLAACFMDSGATLEVPLTGYGIRYSNGLFKQEFKDGYQNEKADSWLKYGDPWSIRRDDESTIVEFADMTVKAVPYDTPIIGYKSKNINTLRLWKCEPLEEFNFDLYNSQQYSEALDLKNRADNISRVLYPNDTGRSGKILRLRQQYLLVSASLKDIIRKYKEQHGAITEEFSNFNVIQLNDTHPVLGIPELIRILVDEEKLEFDVALNICKKTFAYTNHTILAEALEKWDAELFRCLFPRILEIINIINSIFISELKSKGYNDHQINEFSIVNNFNGQVRMANLAISVGFAVNGVAKLHTDILKNSELNNWYKLYPEKFQNKTNGITPRRWLRLCNKELSNFITELLGNEDWVKDLNKLSELKKFADNNEVLEKFLQIKLTKKKQLAQFIKENEGIEIDPNSLFDIQVKRLHEYKRQFLNSLYILDLYFRLKENPNLDIPKCTFIFGAKAFPGYRRAKSIVKFTNDIANLINNDQSINGKIKVVFVKNYSVSYAEKLCPAADISKQISTAGKEASGTGNMKFMLNGAPTFGTLDGANIEIVNESGEENNFIFGLKVNDIENLRHCYNPWDYFNNNPDLRRVINTLVDGTFKDNLNNDYRDLFNSLMNEGDQYFVLADFRSLKDTEDKVFEAYKDRLAWAKKCFLNVCNAGNFSSDRTIQQYCNEIWHINKCKNTK</sequence>
<dbReference type="PIRSF" id="PIRSF000460">
    <property type="entry name" value="Pprylas_GlgP"/>
    <property type="match status" value="1"/>
</dbReference>
<comment type="similarity">
    <text evidence="3 9">Belongs to the glycogen phosphorylase family.</text>
</comment>